<feature type="domain" description="OmpR/PhoB-type" evidence="3">
    <location>
        <begin position="1"/>
        <end position="94"/>
    </location>
</feature>
<dbReference type="InterPro" id="IPR003593">
    <property type="entry name" value="AAA+_ATPase"/>
</dbReference>
<keyword evidence="1 2" id="KW-0238">DNA-binding</keyword>
<evidence type="ECO:0000256" key="1">
    <source>
        <dbReference type="ARBA" id="ARBA00023125"/>
    </source>
</evidence>
<dbReference type="InterPro" id="IPR049945">
    <property type="entry name" value="AAA_22"/>
</dbReference>
<dbReference type="Gene3D" id="3.40.50.300">
    <property type="entry name" value="P-loop containing nucleotide triphosphate hydrolases"/>
    <property type="match status" value="1"/>
</dbReference>
<dbReference type="CDD" id="cd00383">
    <property type="entry name" value="trans_reg_C"/>
    <property type="match status" value="1"/>
</dbReference>
<dbReference type="Pfam" id="PF13401">
    <property type="entry name" value="AAA_22"/>
    <property type="match status" value="1"/>
</dbReference>
<name>A0ABP3UV65_9BURK</name>
<dbReference type="EMBL" id="BAAAEW010000003">
    <property type="protein sequence ID" value="GAA0741398.1"/>
    <property type="molecule type" value="Genomic_DNA"/>
</dbReference>
<organism evidence="4 5">
    <name type="scientific">Ideonella azotifigens</name>
    <dbReference type="NCBI Taxonomy" id="513160"/>
    <lineage>
        <taxon>Bacteria</taxon>
        <taxon>Pseudomonadati</taxon>
        <taxon>Pseudomonadota</taxon>
        <taxon>Betaproteobacteria</taxon>
        <taxon>Burkholderiales</taxon>
        <taxon>Sphaerotilaceae</taxon>
        <taxon>Ideonella</taxon>
    </lineage>
</organism>
<dbReference type="Pfam" id="PF00486">
    <property type="entry name" value="Trans_reg_C"/>
    <property type="match status" value="1"/>
</dbReference>
<dbReference type="SUPFAM" id="SSF46894">
    <property type="entry name" value="C-terminal effector domain of the bipartite response regulators"/>
    <property type="match status" value="1"/>
</dbReference>
<dbReference type="Gene3D" id="1.10.10.10">
    <property type="entry name" value="Winged helix-like DNA-binding domain superfamily/Winged helix DNA-binding domain"/>
    <property type="match status" value="1"/>
</dbReference>
<dbReference type="InterPro" id="IPR027417">
    <property type="entry name" value="P-loop_NTPase"/>
</dbReference>
<accession>A0ABP3UV65</accession>
<dbReference type="PRINTS" id="PR00364">
    <property type="entry name" value="DISEASERSIST"/>
</dbReference>
<protein>
    <submittedName>
        <fullName evidence="4">Winged helix-turn-helix domain-containing protein</fullName>
    </submittedName>
</protein>
<dbReference type="SMART" id="SM00862">
    <property type="entry name" value="Trans_reg_C"/>
    <property type="match status" value="1"/>
</dbReference>
<evidence type="ECO:0000313" key="5">
    <source>
        <dbReference type="Proteomes" id="UP001500279"/>
    </source>
</evidence>
<feature type="DNA-binding region" description="OmpR/PhoB-type" evidence="2">
    <location>
        <begin position="1"/>
        <end position="94"/>
    </location>
</feature>
<proteinExistence type="predicted"/>
<dbReference type="PROSITE" id="PS51755">
    <property type="entry name" value="OMPR_PHOB"/>
    <property type="match status" value="1"/>
</dbReference>
<dbReference type="SMART" id="SM00382">
    <property type="entry name" value="AAA"/>
    <property type="match status" value="1"/>
</dbReference>
<dbReference type="InterPro" id="IPR036388">
    <property type="entry name" value="WH-like_DNA-bd_sf"/>
</dbReference>
<dbReference type="SUPFAM" id="SSF52540">
    <property type="entry name" value="P-loop containing nucleoside triphosphate hydrolases"/>
    <property type="match status" value="1"/>
</dbReference>
<dbReference type="Proteomes" id="UP001500279">
    <property type="component" value="Unassembled WGS sequence"/>
</dbReference>
<keyword evidence="5" id="KW-1185">Reference proteome</keyword>
<dbReference type="InterPro" id="IPR001867">
    <property type="entry name" value="OmpR/PhoB-type_DNA-bd"/>
</dbReference>
<comment type="caution">
    <text evidence="4">The sequence shown here is derived from an EMBL/GenBank/DDBJ whole genome shotgun (WGS) entry which is preliminary data.</text>
</comment>
<dbReference type="InterPro" id="IPR016032">
    <property type="entry name" value="Sig_transdc_resp-reg_C-effctor"/>
</dbReference>
<gene>
    <name evidence="4" type="ORF">GCM10009107_03920</name>
</gene>
<dbReference type="PANTHER" id="PTHR47691:SF3">
    <property type="entry name" value="HTH-TYPE TRANSCRIPTIONAL REGULATOR RV0890C-RELATED"/>
    <property type="match status" value="1"/>
</dbReference>
<sequence length="849" mass="90029">MRFGPSRRFELQPEEGRLLVDGQPATLGRRALDLLIALAERPEHLLTKGELLDRVWPGLVVEEANLQMQISNLRKVLGNELIATVPGRGYRFTAQVGEAASVPPMPLSAPTATPPQPAPVASVATAAPRPAARRLIGRDPDLARLEALLQVEGCVTLVGTAGVGKTSLARLVAARWAGRSVWVDLAALDQDQQITGALARALDLHLTGHDEDAPAQLVAALDGQQLLLVLDNAEHLVQACAELASLLGPLAGVRLLVTSQVPLAVAGERVLRLEPLALVGPEAGTGAVAPDGALALLVERVIAADHRFAVTPAAQPLLHAVCAQLDGLPLALEMAAARVPLLGLQGVHDALAQRFALLTRGHRDAATRHRTLHNALEWSYALLGSTEQRLFRSLGVFADGFTLDLAVGLMTDDPQARWDVIDGLATLADRSLVVVSSEDPPRYRLLETLRAFALEQLAQQPAQADAPAGEAATVRRRHAGAVLALFSRHILSDPVTTAMCLPEMENARDALAWARGHDLAVAAQLSARIVGVTTFTIWRHESGNWLLALEPRMLESAGLALPAEVQALWWTERARVGVIRRDANARVPARRAVALWRSLGQPRQLLRATLGWVRSIAVADPELAEACAELKTLAEAIPDLTPRERLGILGALGRAAVIRGDRLAVLAVREKELALAQQLGDQDAAEAAESSIVGVLGHLSRHAEAAERGQALLARVDADGSGRNGNLPWVIGPLLEALVALGRLDEARALLPRSLAAARRFATPTLGPPLCALASAERRHGPAAQLLGHARQGYESRGMTFEPQEAALLAGVLAAASAALGVAQAERLVQQGRLLTEEAAEALATGDAP</sequence>
<evidence type="ECO:0000259" key="3">
    <source>
        <dbReference type="PROSITE" id="PS51755"/>
    </source>
</evidence>
<dbReference type="PANTHER" id="PTHR47691">
    <property type="entry name" value="REGULATOR-RELATED"/>
    <property type="match status" value="1"/>
</dbReference>
<evidence type="ECO:0000256" key="2">
    <source>
        <dbReference type="PROSITE-ProRule" id="PRU01091"/>
    </source>
</evidence>
<reference evidence="5" key="1">
    <citation type="journal article" date="2019" name="Int. J. Syst. Evol. Microbiol.">
        <title>The Global Catalogue of Microorganisms (GCM) 10K type strain sequencing project: providing services to taxonomists for standard genome sequencing and annotation.</title>
        <authorList>
            <consortium name="The Broad Institute Genomics Platform"/>
            <consortium name="The Broad Institute Genome Sequencing Center for Infectious Disease"/>
            <person name="Wu L."/>
            <person name="Ma J."/>
        </authorList>
    </citation>
    <scope>NUCLEOTIDE SEQUENCE [LARGE SCALE GENOMIC DNA]</scope>
    <source>
        <strain evidence="5">JCM 15503</strain>
    </source>
</reference>
<evidence type="ECO:0000313" key="4">
    <source>
        <dbReference type="EMBL" id="GAA0741398.1"/>
    </source>
</evidence>